<dbReference type="Proteomes" id="UP000292052">
    <property type="component" value="Unassembled WGS sequence"/>
</dbReference>
<evidence type="ECO:0000256" key="7">
    <source>
        <dbReference type="SAM" id="Phobius"/>
    </source>
</evidence>
<organism evidence="9 10">
    <name type="scientific">Asbolus verrucosus</name>
    <name type="common">Desert ironclad beetle</name>
    <dbReference type="NCBI Taxonomy" id="1661398"/>
    <lineage>
        <taxon>Eukaryota</taxon>
        <taxon>Metazoa</taxon>
        <taxon>Ecdysozoa</taxon>
        <taxon>Arthropoda</taxon>
        <taxon>Hexapoda</taxon>
        <taxon>Insecta</taxon>
        <taxon>Pterygota</taxon>
        <taxon>Neoptera</taxon>
        <taxon>Endopterygota</taxon>
        <taxon>Coleoptera</taxon>
        <taxon>Polyphaga</taxon>
        <taxon>Cucujiformia</taxon>
        <taxon>Tenebrionidae</taxon>
        <taxon>Pimeliinae</taxon>
        <taxon>Asbolus</taxon>
    </lineage>
</organism>
<feature type="transmembrane region" description="Helical" evidence="7">
    <location>
        <begin position="346"/>
        <end position="368"/>
    </location>
</feature>
<dbReference type="SUPFAM" id="SSF103473">
    <property type="entry name" value="MFS general substrate transporter"/>
    <property type="match status" value="1"/>
</dbReference>
<evidence type="ECO:0000256" key="3">
    <source>
        <dbReference type="ARBA" id="ARBA00022692"/>
    </source>
</evidence>
<dbReference type="Pfam" id="PF07690">
    <property type="entry name" value="MFS_1"/>
    <property type="match status" value="1"/>
</dbReference>
<dbReference type="FunFam" id="1.20.1250.20:FF:000157">
    <property type="entry name" value="Inorganic phosphate cotransporter"/>
    <property type="match status" value="1"/>
</dbReference>
<keyword evidence="6 7" id="KW-0472">Membrane</keyword>
<dbReference type="PANTHER" id="PTHR11662">
    <property type="entry name" value="SOLUTE CARRIER FAMILY 17"/>
    <property type="match status" value="1"/>
</dbReference>
<evidence type="ECO:0000256" key="2">
    <source>
        <dbReference type="ARBA" id="ARBA00022448"/>
    </source>
</evidence>
<dbReference type="PANTHER" id="PTHR11662:SF411">
    <property type="entry name" value="GH05102P"/>
    <property type="match status" value="1"/>
</dbReference>
<keyword evidence="10" id="KW-1185">Reference proteome</keyword>
<dbReference type="InterPro" id="IPR020846">
    <property type="entry name" value="MFS_dom"/>
</dbReference>
<evidence type="ECO:0000256" key="1">
    <source>
        <dbReference type="ARBA" id="ARBA00004141"/>
    </source>
</evidence>
<feature type="transmembrane region" description="Helical" evidence="7">
    <location>
        <begin position="388"/>
        <end position="408"/>
    </location>
</feature>
<feature type="transmembrane region" description="Helical" evidence="7">
    <location>
        <begin position="70"/>
        <end position="88"/>
    </location>
</feature>
<comment type="subcellular location">
    <subcellularLocation>
        <location evidence="1">Membrane</location>
        <topology evidence="1">Multi-pass membrane protein</topology>
    </subcellularLocation>
</comment>
<dbReference type="GO" id="GO:0016020">
    <property type="term" value="C:membrane"/>
    <property type="evidence" value="ECO:0007669"/>
    <property type="project" value="UniProtKB-SubCell"/>
</dbReference>
<evidence type="ECO:0000259" key="8">
    <source>
        <dbReference type="PROSITE" id="PS50850"/>
    </source>
</evidence>
<feature type="transmembrane region" description="Helical" evidence="7">
    <location>
        <begin position="162"/>
        <end position="181"/>
    </location>
</feature>
<keyword evidence="3 7" id="KW-0812">Transmembrane</keyword>
<dbReference type="FunFam" id="1.20.1250.20:FF:000003">
    <property type="entry name" value="Solute carrier family 17 member 3"/>
    <property type="match status" value="1"/>
</dbReference>
<feature type="domain" description="Major facilitator superfamily (MFS) profile" evidence="8">
    <location>
        <begin position="1"/>
        <end position="412"/>
    </location>
</feature>
<keyword evidence="4" id="KW-0769">Symport</keyword>
<keyword evidence="2" id="KW-0813">Transport</keyword>
<dbReference type="STRING" id="1661398.A0A482V9H4"/>
<dbReference type="OrthoDB" id="2985014at2759"/>
<dbReference type="AlphaFoldDB" id="A0A482V9H4"/>
<proteinExistence type="predicted"/>
<dbReference type="InterPro" id="IPR011701">
    <property type="entry name" value="MFS"/>
</dbReference>
<dbReference type="InterPro" id="IPR036259">
    <property type="entry name" value="MFS_trans_sf"/>
</dbReference>
<evidence type="ECO:0000256" key="4">
    <source>
        <dbReference type="ARBA" id="ARBA00022847"/>
    </source>
</evidence>
<gene>
    <name evidence="9" type="ORF">BDFB_006842</name>
</gene>
<evidence type="ECO:0000256" key="6">
    <source>
        <dbReference type="ARBA" id="ARBA00023136"/>
    </source>
</evidence>
<feature type="transmembrane region" description="Helical" evidence="7">
    <location>
        <begin position="316"/>
        <end position="334"/>
    </location>
</feature>
<dbReference type="Gene3D" id="1.20.1250.20">
    <property type="entry name" value="MFS general substrate transporter like domains"/>
    <property type="match status" value="2"/>
</dbReference>
<feature type="transmembrane region" description="Helical" evidence="7">
    <location>
        <begin position="44"/>
        <end position="63"/>
    </location>
</feature>
<dbReference type="GO" id="GO:0015293">
    <property type="term" value="F:symporter activity"/>
    <property type="evidence" value="ECO:0007669"/>
    <property type="project" value="UniProtKB-KW"/>
</dbReference>
<protein>
    <submittedName>
        <fullName evidence="9">Sialin</fullName>
    </submittedName>
</protein>
<dbReference type="PROSITE" id="PS50850">
    <property type="entry name" value="MFS"/>
    <property type="match status" value="1"/>
</dbReference>
<accession>A0A482V9H4</accession>
<sequence length="443" mass="49708">MVILCFMFNYMLRVNMSIAIVDMTANNNSNGPHFSWDEHQKNDILGWFFWGFVITSIPGGRLSEIYGTRVVLGTAMLLASLLTILTPLACHLHYYWVLAARIALGLALGVSWPSIPPMAIKWVAPEDTSKFMSHTLACTLGAALTLPVCGYLIAYLGWPSVFYVTGSVSLVWSMSWFYLVYDSPGQHPRITTEEREALETEIKCANHLGEKNKTPWRKILTSGPVWAIVVADVCLQFNTNIVLNELPSYMDQVLHFNIKQNGWLSTTYIMAVISSYLADRYRKGKKFSTIAIRKIFTSLSFCIPILLFVIQSVWGYHRSVSVTIFTLCQGFLALSTPGFMSNSMDISPVYSGTIFGIAYACGSSTGYISAKLVALVTNGKPNFEQWQYIFWFLIGVNLIGSIFYLVFASGNLQKWNPKPNEAMEHLRGNEVNSKKDLGENYNL</sequence>
<name>A0A482V9H4_ASBVE</name>
<feature type="transmembrane region" description="Helical" evidence="7">
    <location>
        <begin position="94"/>
        <end position="115"/>
    </location>
</feature>
<feature type="non-terminal residue" evidence="9">
    <location>
        <position position="443"/>
    </location>
</feature>
<evidence type="ECO:0000313" key="10">
    <source>
        <dbReference type="Proteomes" id="UP000292052"/>
    </source>
</evidence>
<reference evidence="9 10" key="1">
    <citation type="submission" date="2017-03" db="EMBL/GenBank/DDBJ databases">
        <title>Genome of the blue death feigning beetle - Asbolus verrucosus.</title>
        <authorList>
            <person name="Rider S.D."/>
        </authorList>
    </citation>
    <scope>NUCLEOTIDE SEQUENCE [LARGE SCALE GENOMIC DNA]</scope>
    <source>
        <strain evidence="9">Butters</strain>
        <tissue evidence="9">Head and leg muscle</tissue>
    </source>
</reference>
<feature type="transmembrane region" description="Helical" evidence="7">
    <location>
        <begin position="136"/>
        <end position="156"/>
    </location>
</feature>
<comment type="caution">
    <text evidence="9">The sequence shown here is derived from an EMBL/GenBank/DDBJ whole genome shotgun (WGS) entry which is preliminary data.</text>
</comment>
<dbReference type="InterPro" id="IPR050382">
    <property type="entry name" value="MFS_Na/Anion_cotransporter"/>
</dbReference>
<keyword evidence="5 7" id="KW-1133">Transmembrane helix</keyword>
<dbReference type="GO" id="GO:0006820">
    <property type="term" value="P:monoatomic anion transport"/>
    <property type="evidence" value="ECO:0007669"/>
    <property type="project" value="TreeGrafter"/>
</dbReference>
<evidence type="ECO:0000256" key="5">
    <source>
        <dbReference type="ARBA" id="ARBA00022989"/>
    </source>
</evidence>
<dbReference type="EMBL" id="QDEB01124822">
    <property type="protein sequence ID" value="RZB39823.1"/>
    <property type="molecule type" value="Genomic_DNA"/>
</dbReference>
<evidence type="ECO:0000313" key="9">
    <source>
        <dbReference type="EMBL" id="RZB39823.1"/>
    </source>
</evidence>
<feature type="transmembrane region" description="Helical" evidence="7">
    <location>
        <begin position="290"/>
        <end position="310"/>
    </location>
</feature>